<dbReference type="Gene3D" id="3.90.1860.10">
    <property type="entry name" value="tRNA-splicing ligase RtcB"/>
    <property type="match status" value="1"/>
</dbReference>
<keyword evidence="7 11" id="KW-0464">Manganese</keyword>
<dbReference type="AlphaFoldDB" id="A0A1M6UX94"/>
<evidence type="ECO:0000256" key="9">
    <source>
        <dbReference type="PIRSR" id="PIRSR601233-1"/>
    </source>
</evidence>
<dbReference type="GO" id="GO:0042245">
    <property type="term" value="P:RNA repair"/>
    <property type="evidence" value="ECO:0007669"/>
    <property type="project" value="UniProtKB-KW"/>
</dbReference>
<reference evidence="13" key="1">
    <citation type="submission" date="2016-11" db="EMBL/GenBank/DDBJ databases">
        <authorList>
            <person name="Varghese N."/>
            <person name="Submissions S."/>
        </authorList>
    </citation>
    <scope>NUCLEOTIDE SEQUENCE [LARGE SCALE GENOMIC DNA]</scope>
    <source>
        <strain evidence="13">DSM 16219</strain>
    </source>
</reference>
<evidence type="ECO:0000256" key="4">
    <source>
        <dbReference type="ARBA" id="ARBA00022741"/>
    </source>
</evidence>
<evidence type="ECO:0000256" key="11">
    <source>
        <dbReference type="PIRSR" id="PIRSR601233-3"/>
    </source>
</evidence>
<evidence type="ECO:0000256" key="7">
    <source>
        <dbReference type="ARBA" id="ARBA00023211"/>
    </source>
</evidence>
<keyword evidence="4 10" id="KW-0547">Nucleotide-binding</keyword>
<dbReference type="GO" id="GO:0003972">
    <property type="term" value="F:RNA ligase (ATP) activity"/>
    <property type="evidence" value="ECO:0007669"/>
    <property type="project" value="TreeGrafter"/>
</dbReference>
<feature type="active site" description="GMP-histidine intermediate" evidence="9">
    <location>
        <position position="294"/>
    </location>
</feature>
<dbReference type="Pfam" id="PF01139">
    <property type="entry name" value="RtcB"/>
    <property type="match status" value="2"/>
</dbReference>
<dbReference type="NCBIfam" id="TIGR03073">
    <property type="entry name" value="release_rtcB"/>
    <property type="match status" value="1"/>
</dbReference>
<accession>A0A1M6UX94</accession>
<feature type="binding site" evidence="10">
    <location>
        <begin position="238"/>
        <end position="239"/>
    </location>
    <ligand>
        <name>GMP</name>
        <dbReference type="ChEBI" id="CHEBI:58115"/>
    </ligand>
</feature>
<feature type="binding site" evidence="10">
    <location>
        <begin position="294"/>
        <end position="297"/>
    </location>
    <ligand>
        <name>GMP</name>
        <dbReference type="ChEBI" id="CHEBI:58115"/>
    </ligand>
</feature>
<dbReference type="SUPFAM" id="SSF103365">
    <property type="entry name" value="Hypothetical protein PH1602"/>
    <property type="match status" value="1"/>
</dbReference>
<feature type="binding site" evidence="10">
    <location>
        <begin position="135"/>
        <end position="139"/>
    </location>
    <ligand>
        <name>GMP</name>
        <dbReference type="ChEBI" id="CHEBI:58115"/>
    </ligand>
</feature>
<dbReference type="InterPro" id="IPR036025">
    <property type="entry name" value="RtcB-like_sf"/>
</dbReference>
<proteinExistence type="predicted"/>
<comment type="cofactor">
    <cofactor evidence="11">
        <name>Mn(2+)</name>
        <dbReference type="ChEBI" id="CHEBI:29035"/>
    </cofactor>
    <text evidence="11">Binds 2 manganese ions per subunit.</text>
</comment>
<organism evidence="12 13">
    <name type="scientific">Desulfatibacillum alkenivorans DSM 16219</name>
    <dbReference type="NCBI Taxonomy" id="1121393"/>
    <lineage>
        <taxon>Bacteria</taxon>
        <taxon>Pseudomonadati</taxon>
        <taxon>Thermodesulfobacteriota</taxon>
        <taxon>Desulfobacteria</taxon>
        <taxon>Desulfobacterales</taxon>
        <taxon>Desulfatibacillaceae</taxon>
        <taxon>Desulfatibacillum</taxon>
    </lineage>
</organism>
<evidence type="ECO:0000256" key="2">
    <source>
        <dbReference type="ARBA" id="ARBA00022598"/>
    </source>
</evidence>
<evidence type="ECO:0000313" key="13">
    <source>
        <dbReference type="Proteomes" id="UP000183994"/>
    </source>
</evidence>
<dbReference type="EMBL" id="FQZU01000032">
    <property type="protein sequence ID" value="SHK73862.1"/>
    <property type="molecule type" value="Genomic_DNA"/>
</dbReference>
<protein>
    <recommendedName>
        <fullName evidence="1">3'-phosphate/5'-hydroxy nucleic acid ligase</fullName>
        <ecNumber evidence="1">6.5.1.8</ecNumber>
    </recommendedName>
</protein>
<gene>
    <name evidence="12" type="ORF">SAMN02745216_04000</name>
</gene>
<keyword evidence="3 11" id="KW-0479">Metal-binding</keyword>
<keyword evidence="13" id="KW-1185">Reference proteome</keyword>
<dbReference type="GO" id="GO:0046872">
    <property type="term" value="F:metal ion binding"/>
    <property type="evidence" value="ECO:0007669"/>
    <property type="project" value="UniProtKB-KW"/>
</dbReference>
<dbReference type="PANTHER" id="PTHR11118">
    <property type="entry name" value="RNA-SPLICING LIGASE RTCB HOMOLOG"/>
    <property type="match status" value="1"/>
</dbReference>
<feature type="binding site" evidence="11">
    <location>
        <position position="238"/>
    </location>
    <ligand>
        <name>Mn(2+)</name>
        <dbReference type="ChEBI" id="CHEBI:29035"/>
        <label>2</label>
    </ligand>
</feature>
<dbReference type="InterPro" id="IPR001233">
    <property type="entry name" value="RtcB"/>
</dbReference>
<dbReference type="GO" id="GO:0005525">
    <property type="term" value="F:GTP binding"/>
    <property type="evidence" value="ECO:0007669"/>
    <property type="project" value="UniProtKB-KW"/>
</dbReference>
<dbReference type="InterPro" id="IPR017510">
    <property type="entry name" value="RtcB2"/>
</dbReference>
<dbReference type="OrthoDB" id="9802323at2"/>
<evidence type="ECO:0000256" key="5">
    <source>
        <dbReference type="ARBA" id="ARBA00022800"/>
    </source>
</evidence>
<feature type="binding site" evidence="11">
    <location>
        <position position="136"/>
    </location>
    <ligand>
        <name>Mn(2+)</name>
        <dbReference type="ChEBI" id="CHEBI:29035"/>
        <label>1</label>
    </ligand>
</feature>
<dbReference type="RefSeq" id="WP_073478030.1">
    <property type="nucleotide sequence ID" value="NZ_FQZU01000032.1"/>
</dbReference>
<feature type="binding site" evidence="10">
    <location>
        <position position="276"/>
    </location>
    <ligand>
        <name>GMP</name>
        <dbReference type="ChEBI" id="CHEBI:58115"/>
    </ligand>
</feature>
<comment type="catalytic activity">
    <reaction evidence="8">
        <text>a 3'-end 3'-phospho-ribonucleotide-RNA + a 5'-end dephospho-ribonucleoside-RNA + GTP = a ribonucleotidyl-ribonucleotide-RNA + GMP + diphosphate</text>
        <dbReference type="Rhea" id="RHEA:68076"/>
        <dbReference type="Rhea" id="RHEA-COMP:10463"/>
        <dbReference type="Rhea" id="RHEA-COMP:13936"/>
        <dbReference type="Rhea" id="RHEA-COMP:17355"/>
        <dbReference type="ChEBI" id="CHEBI:33019"/>
        <dbReference type="ChEBI" id="CHEBI:37565"/>
        <dbReference type="ChEBI" id="CHEBI:58115"/>
        <dbReference type="ChEBI" id="CHEBI:83062"/>
        <dbReference type="ChEBI" id="CHEBI:138284"/>
        <dbReference type="ChEBI" id="CHEBI:173118"/>
        <dbReference type="EC" id="6.5.1.8"/>
    </reaction>
</comment>
<name>A0A1M6UX94_9BACT</name>
<keyword evidence="6 10" id="KW-0342">GTP-binding</keyword>
<evidence type="ECO:0000313" key="12">
    <source>
        <dbReference type="EMBL" id="SHK73862.1"/>
    </source>
</evidence>
<keyword evidence="2" id="KW-0436">Ligase</keyword>
<evidence type="ECO:0000256" key="3">
    <source>
        <dbReference type="ARBA" id="ARBA00022723"/>
    </source>
</evidence>
<feature type="binding site" evidence="11">
    <location>
        <position position="167"/>
    </location>
    <ligand>
        <name>Mn(2+)</name>
        <dbReference type="ChEBI" id="CHEBI:29035"/>
        <label>2</label>
    </ligand>
</feature>
<dbReference type="PANTHER" id="PTHR11118:SF1">
    <property type="entry name" value="RNA-SPLICING LIGASE RTCB HOMOLOG"/>
    <property type="match status" value="1"/>
</dbReference>
<evidence type="ECO:0000256" key="1">
    <source>
        <dbReference type="ARBA" id="ARBA00012726"/>
    </source>
</evidence>
<dbReference type="GO" id="GO:0006396">
    <property type="term" value="P:RNA processing"/>
    <property type="evidence" value="ECO:0007669"/>
    <property type="project" value="InterPro"/>
</dbReference>
<dbReference type="Proteomes" id="UP000183994">
    <property type="component" value="Unassembled WGS sequence"/>
</dbReference>
<dbReference type="NCBIfam" id="NF007153">
    <property type="entry name" value="PRK09588.1"/>
    <property type="match status" value="1"/>
</dbReference>
<dbReference type="GO" id="GO:0170057">
    <property type="term" value="F:RNA ligase (GTP) activity"/>
    <property type="evidence" value="ECO:0007669"/>
    <property type="project" value="UniProtKB-EC"/>
</dbReference>
<dbReference type="EC" id="6.5.1.8" evidence="1"/>
<dbReference type="STRING" id="1121393.SAMN02745216_04000"/>
<evidence type="ECO:0000256" key="8">
    <source>
        <dbReference type="ARBA" id="ARBA00047746"/>
    </source>
</evidence>
<keyword evidence="5" id="KW-0692">RNA repair</keyword>
<evidence type="ECO:0000256" key="6">
    <source>
        <dbReference type="ARBA" id="ARBA00023134"/>
    </source>
</evidence>
<evidence type="ECO:0000256" key="10">
    <source>
        <dbReference type="PIRSR" id="PIRSR601233-2"/>
    </source>
</evidence>
<feature type="binding site" evidence="10">
    <location>
        <position position="372"/>
    </location>
    <ligand>
        <name>GMP</name>
        <dbReference type="ChEBI" id="CHEBI:58115"/>
    </ligand>
</feature>
<sequence>MIILNEASPRVVLCVSSKEQVEGEALAQLMSGAGLPGVVHAAGLADIHPGMGLPVGAAYLMENMVYPHIPGTDAGCGVGLWRTSLKPGKINLDRWSKKLNGLDDPWDGDTVEWLAEFGVEASEPDPGLGTIGGGNHFAELQQIDQVFDADRVKDLGLKKRDVVLLVHTGSRGLGSALFWEYANEGGAQGLPGDSGQAREFMEKHARALDWGRANRALVARRFLSCLSAKESLVADVCHNSVEKVDLSSKEFFLHRKGAADATQGPFVIPGSRDAFSYLVEPLGDQRENAFSLPHGAGRKWPRGHCKARLSSKYGKSDMTHTKLGGRVICHDSALLWDEAPQAYKDIEKVMQELEKHDMARPVARLRPLITYKTRTKNRQGR</sequence>